<comment type="function">
    <text evidence="5">GTPase that associates with the 50S ribosomal subunit and may have a role during protein synthesis or ribosome biogenesis.</text>
</comment>
<evidence type="ECO:0000313" key="8">
    <source>
        <dbReference type="Proteomes" id="UP000823201"/>
    </source>
</evidence>
<evidence type="ECO:0000259" key="6">
    <source>
        <dbReference type="PROSITE" id="PS51705"/>
    </source>
</evidence>
<feature type="domain" description="Hflx-type G" evidence="6">
    <location>
        <begin position="194"/>
        <end position="354"/>
    </location>
</feature>
<dbReference type="Gene3D" id="3.40.50.11060">
    <property type="entry name" value="GTPase HflX, N-terminal domain"/>
    <property type="match status" value="1"/>
</dbReference>
<comment type="caution">
    <text evidence="7">The sequence shown here is derived from an EMBL/GenBank/DDBJ whole genome shotgun (WGS) entry which is preliminary data.</text>
</comment>
<dbReference type="PROSITE" id="PS51705">
    <property type="entry name" value="G_HFLX"/>
    <property type="match status" value="1"/>
</dbReference>
<dbReference type="RefSeq" id="WP_205005448.1">
    <property type="nucleotide sequence ID" value="NZ_CBCRXA010000003.1"/>
</dbReference>
<evidence type="ECO:0000313" key="7">
    <source>
        <dbReference type="EMBL" id="MBM7657090.1"/>
    </source>
</evidence>
<dbReference type="PRINTS" id="PR00326">
    <property type="entry name" value="GTP1OBG"/>
</dbReference>
<evidence type="ECO:0000256" key="3">
    <source>
        <dbReference type="ARBA" id="ARBA00022842"/>
    </source>
</evidence>
<dbReference type="Proteomes" id="UP000823201">
    <property type="component" value="Unassembled WGS sequence"/>
</dbReference>
<dbReference type="InterPro" id="IPR025121">
    <property type="entry name" value="GTPase_HflX_N"/>
</dbReference>
<dbReference type="InterPro" id="IPR032305">
    <property type="entry name" value="GTP-bd_M"/>
</dbReference>
<evidence type="ECO:0000256" key="2">
    <source>
        <dbReference type="ARBA" id="ARBA00022741"/>
    </source>
</evidence>
<comment type="subunit">
    <text evidence="5">Monomer. Associates with the 50S ribosomal subunit.</text>
</comment>
<name>A0ABS2Q6P2_9BACL</name>
<reference evidence="7 8" key="1">
    <citation type="submission" date="2021-01" db="EMBL/GenBank/DDBJ databases">
        <title>Genomic Encyclopedia of Type Strains, Phase IV (KMG-IV): sequencing the most valuable type-strain genomes for metagenomic binning, comparative biology and taxonomic classification.</title>
        <authorList>
            <person name="Goeker M."/>
        </authorList>
    </citation>
    <scope>NUCLEOTIDE SEQUENCE [LARGE SCALE GENOMIC DNA]</scope>
    <source>
        <strain evidence="7 8">DSM 100968</strain>
    </source>
</reference>
<keyword evidence="4 5" id="KW-0342">GTP-binding</keyword>
<dbReference type="InterPro" id="IPR006073">
    <property type="entry name" value="GTP-bd"/>
</dbReference>
<organism evidence="7 8">
    <name type="scientific">Sporolactobacillus spathodeae</name>
    <dbReference type="NCBI Taxonomy" id="1465502"/>
    <lineage>
        <taxon>Bacteria</taxon>
        <taxon>Bacillati</taxon>
        <taxon>Bacillota</taxon>
        <taxon>Bacilli</taxon>
        <taxon>Bacillales</taxon>
        <taxon>Sporolactobacillaceae</taxon>
        <taxon>Sporolactobacillus</taxon>
    </lineage>
</organism>
<dbReference type="Gene3D" id="6.10.250.2860">
    <property type="match status" value="1"/>
</dbReference>
<proteinExistence type="inferred from homology"/>
<dbReference type="PANTHER" id="PTHR10229:SF0">
    <property type="entry name" value="GTP-BINDING PROTEIN 6-RELATED"/>
    <property type="match status" value="1"/>
</dbReference>
<dbReference type="SUPFAM" id="SSF52540">
    <property type="entry name" value="P-loop containing nucleoside triphosphate hydrolases"/>
    <property type="match status" value="1"/>
</dbReference>
<dbReference type="InterPro" id="IPR030394">
    <property type="entry name" value="G_HFLX_dom"/>
</dbReference>
<evidence type="ECO:0000256" key="5">
    <source>
        <dbReference type="HAMAP-Rule" id="MF_00900"/>
    </source>
</evidence>
<gene>
    <name evidence="5" type="primary">hflX</name>
    <name evidence="7" type="ORF">JOC27_000531</name>
</gene>
<protein>
    <recommendedName>
        <fullName evidence="5">GTPase HflX</fullName>
    </recommendedName>
    <alternativeName>
        <fullName evidence="5">GTP-binding protein HflX</fullName>
    </alternativeName>
</protein>
<dbReference type="CDD" id="cd01878">
    <property type="entry name" value="HflX"/>
    <property type="match status" value="1"/>
</dbReference>
<dbReference type="InterPro" id="IPR027417">
    <property type="entry name" value="P-loop_NTPase"/>
</dbReference>
<dbReference type="Pfam" id="PF01926">
    <property type="entry name" value="MMR_HSR1"/>
    <property type="match status" value="1"/>
</dbReference>
<keyword evidence="2 5" id="KW-0547">Nucleotide-binding</keyword>
<accession>A0ABS2Q6P2</accession>
<evidence type="ECO:0000256" key="4">
    <source>
        <dbReference type="ARBA" id="ARBA00023134"/>
    </source>
</evidence>
<dbReference type="HAMAP" id="MF_00900">
    <property type="entry name" value="GTPase_HflX"/>
    <property type="match status" value="1"/>
</dbReference>
<comment type="subcellular location">
    <subcellularLocation>
        <location evidence="5">Cytoplasm</location>
    </subcellularLocation>
    <text evidence="5">May associate with membranes.</text>
</comment>
<dbReference type="Gene3D" id="3.40.50.300">
    <property type="entry name" value="P-loop containing nucleotide triphosphate hydrolases"/>
    <property type="match status" value="1"/>
</dbReference>
<comment type="similarity">
    <text evidence="5">Belongs to the TRAFAC class OBG-HflX-like GTPase superfamily. HflX GTPase family.</text>
</comment>
<keyword evidence="3" id="KW-0460">Magnesium</keyword>
<sequence length="409" mass="45385">MENVILVGCQLPDMTDDHLQLSLEELSALTKTAGGQVVSVLSQKRPKPDTATYIGKGKIQELESLINQLGAETIVFNDELSPGQQGRLSQLLQVKIIDRTQLILDIFAIRARSREGKLQVEKAQLQYLLPRLSGIGVNLSRLGGGIGTRGPGETKLETDRRYIRNRIKDIGNQLDNVVRHRERYRVRRAAKNQCQIALVGYTNAGKSTIFNQLTAAGTYEENQLFATLDPLTRKVRLTGGFTCLLSDTVGFIQDLPTQLVAAFRSTLEEVVGAQLILHVIDASDPDLSVHEETVHELLAQLGADTIPVLTVYNKKDLVKVPFIAPAGSIYISARDAADRLKLLERIQACLVEQMVPYHCMIAAEDGTLLYQIEMHSVIQKRVFNEAQQAYEVEGYVFPETPLASRLLTK</sequence>
<dbReference type="EMBL" id="JAFBEV010000003">
    <property type="protein sequence ID" value="MBM7657090.1"/>
    <property type="molecule type" value="Genomic_DNA"/>
</dbReference>
<dbReference type="PANTHER" id="PTHR10229">
    <property type="entry name" value="GTP-BINDING PROTEIN HFLX"/>
    <property type="match status" value="1"/>
</dbReference>
<keyword evidence="1" id="KW-0479">Metal-binding</keyword>
<keyword evidence="5" id="KW-0963">Cytoplasm</keyword>
<dbReference type="InterPro" id="IPR016496">
    <property type="entry name" value="GTPase_HflX"/>
</dbReference>
<dbReference type="InterPro" id="IPR042108">
    <property type="entry name" value="GTPase_HflX_N_sf"/>
</dbReference>
<evidence type="ECO:0000256" key="1">
    <source>
        <dbReference type="ARBA" id="ARBA00022723"/>
    </source>
</evidence>
<dbReference type="Pfam" id="PF13167">
    <property type="entry name" value="GTP-bdg_N"/>
    <property type="match status" value="1"/>
</dbReference>
<dbReference type="PIRSF" id="PIRSF006809">
    <property type="entry name" value="GTP-binding_hflX_prd"/>
    <property type="match status" value="1"/>
</dbReference>
<keyword evidence="8" id="KW-1185">Reference proteome</keyword>
<dbReference type="NCBIfam" id="TIGR03156">
    <property type="entry name" value="GTP_HflX"/>
    <property type="match status" value="1"/>
</dbReference>
<dbReference type="Pfam" id="PF16360">
    <property type="entry name" value="GTP-bdg_M"/>
    <property type="match status" value="1"/>
</dbReference>